<dbReference type="InterPro" id="IPR000651">
    <property type="entry name" value="Ras-like_Gua-exchang_fac_N"/>
</dbReference>
<evidence type="ECO:0000256" key="1">
    <source>
        <dbReference type="ARBA" id="ARBA00022658"/>
    </source>
</evidence>
<dbReference type="Gene3D" id="1.10.510.10">
    <property type="entry name" value="Transferase(Phosphotransferase) domain 1"/>
    <property type="match status" value="2"/>
</dbReference>
<dbReference type="InterPro" id="IPR001895">
    <property type="entry name" value="RASGEF_cat_dom"/>
</dbReference>
<gene>
    <name evidence="8" type="ORF">COCON_G00223330</name>
</gene>
<feature type="domain" description="N-terminal Ras-GEF" evidence="6">
    <location>
        <begin position="1333"/>
        <end position="1461"/>
    </location>
</feature>
<protein>
    <recommendedName>
        <fullName evidence="10">Kinase non-catalytic C-lobe domain-containing protein 1</fullName>
    </recommendedName>
</protein>
<dbReference type="PROSITE" id="PS50212">
    <property type="entry name" value="RASGEF_NTER"/>
    <property type="match status" value="1"/>
</dbReference>
<dbReference type="GO" id="GO:0032045">
    <property type="term" value="C:guanyl-nucleotide exchange factor complex"/>
    <property type="evidence" value="ECO:0007669"/>
    <property type="project" value="TreeGrafter"/>
</dbReference>
<proteinExistence type="predicted"/>
<dbReference type="EMBL" id="JAFJMO010000018">
    <property type="protein sequence ID" value="KAJ8250411.1"/>
    <property type="molecule type" value="Genomic_DNA"/>
</dbReference>
<accession>A0A9Q1HNK2</accession>
<dbReference type="InterPro" id="IPR029899">
    <property type="entry name" value="KNDC1"/>
</dbReference>
<dbReference type="GO" id="GO:0048814">
    <property type="term" value="P:regulation of dendrite morphogenesis"/>
    <property type="evidence" value="ECO:0007669"/>
    <property type="project" value="TreeGrafter"/>
</dbReference>
<feature type="compositionally biased region" description="Polar residues" evidence="4">
    <location>
        <begin position="732"/>
        <end position="744"/>
    </location>
</feature>
<feature type="domain" description="Ras-GEF" evidence="5">
    <location>
        <begin position="1552"/>
        <end position="1802"/>
    </location>
</feature>
<feature type="domain" description="KIND" evidence="7">
    <location>
        <begin position="38"/>
        <end position="217"/>
    </location>
</feature>
<evidence type="ECO:0000259" key="6">
    <source>
        <dbReference type="PROSITE" id="PS50212"/>
    </source>
</evidence>
<dbReference type="InterPro" id="IPR036964">
    <property type="entry name" value="RASGEF_cat_dom_sf"/>
</dbReference>
<feature type="compositionally biased region" description="Basic and acidic residues" evidence="4">
    <location>
        <begin position="386"/>
        <end position="406"/>
    </location>
</feature>
<comment type="caution">
    <text evidence="8">The sequence shown here is derived from an EMBL/GenBank/DDBJ whole genome shotgun (WGS) entry which is preliminary data.</text>
</comment>
<dbReference type="Pfam" id="PF00617">
    <property type="entry name" value="RasGEF"/>
    <property type="match status" value="1"/>
</dbReference>
<evidence type="ECO:0000259" key="5">
    <source>
        <dbReference type="PROSITE" id="PS50009"/>
    </source>
</evidence>
<dbReference type="FunFam" id="1.10.510.10:FF:000529">
    <property type="entry name" value="Kinase non-catalytic C-lobe domain-containing 1"/>
    <property type="match status" value="1"/>
</dbReference>
<evidence type="ECO:0000256" key="2">
    <source>
        <dbReference type="ARBA" id="ARBA00022737"/>
    </source>
</evidence>
<feature type="compositionally biased region" description="Polar residues" evidence="4">
    <location>
        <begin position="982"/>
        <end position="992"/>
    </location>
</feature>
<dbReference type="GO" id="GO:0005085">
    <property type="term" value="F:guanyl-nucleotide exchange factor activity"/>
    <property type="evidence" value="ECO:0007669"/>
    <property type="project" value="UniProtKB-KW"/>
</dbReference>
<dbReference type="InterPro" id="IPR011009">
    <property type="entry name" value="Kinase-like_dom_sf"/>
</dbReference>
<dbReference type="CDD" id="cd06224">
    <property type="entry name" value="REM"/>
    <property type="match status" value="1"/>
</dbReference>
<dbReference type="PANTHER" id="PTHR21560:SF0">
    <property type="entry name" value="KINASE NON-CATALYTIC C-LOBE DOMAIN-CONTAINING PROTEIN 1"/>
    <property type="match status" value="1"/>
</dbReference>
<keyword evidence="1 3" id="KW-0344">Guanine-nucleotide releasing factor</keyword>
<dbReference type="Proteomes" id="UP001152803">
    <property type="component" value="Unassembled WGS sequence"/>
</dbReference>
<dbReference type="GO" id="GO:0007264">
    <property type="term" value="P:small GTPase-mediated signal transduction"/>
    <property type="evidence" value="ECO:0007669"/>
    <property type="project" value="InterPro"/>
</dbReference>
<dbReference type="PANTHER" id="PTHR21560">
    <property type="entry name" value="VERY KIND PROTEIN"/>
    <property type="match status" value="1"/>
</dbReference>
<feature type="region of interest" description="Disordered" evidence="4">
    <location>
        <begin position="246"/>
        <end position="324"/>
    </location>
</feature>
<keyword evidence="2" id="KW-0677">Repeat</keyword>
<dbReference type="PROSITE" id="PS50009">
    <property type="entry name" value="RASGEF_CAT"/>
    <property type="match status" value="1"/>
</dbReference>
<dbReference type="InterPro" id="IPR023578">
    <property type="entry name" value="Ras_GEF_dom_sf"/>
</dbReference>
<feature type="region of interest" description="Disordered" evidence="4">
    <location>
        <begin position="665"/>
        <end position="749"/>
    </location>
</feature>
<dbReference type="Pfam" id="PF00618">
    <property type="entry name" value="RasGEF_N"/>
    <property type="match status" value="1"/>
</dbReference>
<feature type="region of interest" description="Disordered" evidence="4">
    <location>
        <begin position="975"/>
        <end position="1090"/>
    </location>
</feature>
<feature type="compositionally biased region" description="Polar residues" evidence="4">
    <location>
        <begin position="274"/>
        <end position="283"/>
    </location>
</feature>
<feature type="compositionally biased region" description="Polar residues" evidence="4">
    <location>
        <begin position="1062"/>
        <end position="1071"/>
    </location>
</feature>
<evidence type="ECO:0000313" key="9">
    <source>
        <dbReference type="Proteomes" id="UP001152803"/>
    </source>
</evidence>
<dbReference type="SUPFAM" id="SSF56112">
    <property type="entry name" value="Protein kinase-like (PK-like)"/>
    <property type="match status" value="2"/>
</dbReference>
<reference evidence="8" key="1">
    <citation type="journal article" date="2023" name="Science">
        <title>Genome structures resolve the early diversification of teleost fishes.</title>
        <authorList>
            <person name="Parey E."/>
            <person name="Louis A."/>
            <person name="Montfort J."/>
            <person name="Bouchez O."/>
            <person name="Roques C."/>
            <person name="Iampietro C."/>
            <person name="Lluch J."/>
            <person name="Castinel A."/>
            <person name="Donnadieu C."/>
            <person name="Desvignes T."/>
            <person name="Floi Bucao C."/>
            <person name="Jouanno E."/>
            <person name="Wen M."/>
            <person name="Mejri S."/>
            <person name="Dirks R."/>
            <person name="Jansen H."/>
            <person name="Henkel C."/>
            <person name="Chen W.J."/>
            <person name="Zahm M."/>
            <person name="Cabau C."/>
            <person name="Klopp C."/>
            <person name="Thompson A.W."/>
            <person name="Robinson-Rechavi M."/>
            <person name="Braasch I."/>
            <person name="Lecointre G."/>
            <person name="Bobe J."/>
            <person name="Postlethwait J.H."/>
            <person name="Berthelot C."/>
            <person name="Roest Crollius H."/>
            <person name="Guiguen Y."/>
        </authorList>
    </citation>
    <scope>NUCLEOTIDE SEQUENCE</scope>
    <source>
        <strain evidence="8">Concon-B</strain>
    </source>
</reference>
<evidence type="ECO:0000313" key="8">
    <source>
        <dbReference type="EMBL" id="KAJ8250411.1"/>
    </source>
</evidence>
<dbReference type="PROSITE" id="PS51377">
    <property type="entry name" value="KIND"/>
    <property type="match status" value="2"/>
</dbReference>
<dbReference type="SMART" id="SM00750">
    <property type="entry name" value="KIND"/>
    <property type="match status" value="2"/>
</dbReference>
<dbReference type="Gene3D" id="1.10.840.10">
    <property type="entry name" value="Ras guanine-nucleotide exchange factors catalytic domain"/>
    <property type="match status" value="1"/>
</dbReference>
<dbReference type="OrthoDB" id="10254377at2759"/>
<sequence>MGTSETAVSAYYEEEEEEEDELYEFEPLPALLEDEENVSLADILSLRDSCLSELEVWAVCVECVLALQSIAHSPLFHMLCITPDTLAFNAHGNVCFMEQLSDDPEGTFMPPEFDRTGNTFEGHIYSLGSTLAAALDFVIEPELEPDLGLEVRRLLDQMQQKNPSDRPDIQDIVTLAEGHLQCTSMSVCRKLSAIGRRILSIESLGAFHEELGHSWAARELEQCGKARWAAVNGLCDTEETVSACGHHAAGKRVPGSRDDSPSGGEHGPALSEPCLSSRSQDSSPVRRALPRSGRARGPLDRSSSVPDSNNPPTPPPLHVNRNPPLADLTEIGAEETDGAELHNGLRERDTGAWSAREHAGTWQDSPSSLDGKRDSGPEEPVPEGVTNHKERPVSQGDEAPRRNGMHRADNHMTKSMLCLNEEFQDEWISLRELLIGYCRPLSVNELWALCYICLSTLQTYIDFPVYLCLDSVYIGCEGEVLFLKPKNTGSCDPFYLAPEYQEHGIVTEKACIYGVAAILWATAKFGLSANQKLAMPRKLKRLLLEMAKRIPMERPSIATAKKCCWDYLNHHGVTAEGVWAQLIHRARQAHHRDCDSENSLDSVENQEESSQMKIGFVACTGESGLSPVPGPVPHRYRVSSDPHLPEAFTSPATHFTPIILTRDRATGGQAGARDPGEEGSEIESPGVDESEVLLYVDDSRVTGAESREDEPRHAVAPETEASQDCSSTSSSAETLVNSLSPPSSTHKHTIQEVPGLPLLCGPASSCPSSNQQPGSFGSFLLRQDPRTGLLTLFPVQISVPAPIPGLDLGLQSPGQDWQAMGQNGSILAAGVPTSPRAPVDKSPRSDQTPQAPSSQTPAHLPADPRGTHGPAPGGPSGAEGGTARISSQVSLPQTPTMHPSLQAVIVLVREEFAFQGYLENGVEDRAMGEYIFSLRSLQYDTFCSAVSEKYHDLYWDEKLLDALYYVINKGETALSPRDPSCIQPSNAQPPSNGQRRAARASGRERRERGDAGAPGRDELEPALPEPGGGSQAPAGPLEPGAEDRLLGLGTRCGSSEGLPTPEASQTQSTDVSVEPQVIDTSPEPTPQEVTEGGSLKMECVECPAGGAVEASPAESPWPAGVGERCLRRGQFSQLSLDYSEDLEDTDTLASMGGLQDEGRPLGAEGCRCSQDWALSFYGEEYFKEDVLRYAKKLGQGSKSPCLEAKSQDKSFLEQDCNQELHQQLMIESRNLKKTRNFYNRLLHQERKNKGSDAKIMILKIKVQLEEMKTKVDFLDSVRKYLEVLCMDQWGLDVALLRSLAVSGTAPLELCPSEDPSVLSFQPGTGRGRGSPGGAASLQAGTPLGLMSYLYARNAPLEGYIQQFMYAYRYFCTPEDFLQFLKDRFVSVAGDSLAPSAERSKVLHRTLDLLQAWLESSRQVDLLPQSSLCLALERFLLSQVVPVEGRGEALLTLLQSPPTKRRCHMVSRGCGSPTSVQEEDDTLTVHSMEDSSRKSFQWRVSRVVEPQSAQPKEKAFSIAAALPRPCYSSLLDELSCASLRTEDRYPFYQSEHRAQHAANQLTLLQQEIFQGCHPVHFLNSRAQGVRDKAVSKNLSPDLPPTEGSSLFASDTMLQDRYLPQLLKYADSVATWVSAEIVICDSLKAQAGLLTKFLLMAKCCYESRNFATAIQILGGLENVIIKQLPAWRHLSAKAWQILEELRTVQVFLKSDNLCLMEGERFRRKPTLPAAHILAMHIQQLEIGAFTLANGAYKWPKLRNIAKVVSQVHAFQENVFAYVPDPDLQAYLRHRVALLSNSDIALLAAENDANFHQIPAERHSKKIQDTLRRVKATFQ</sequence>
<evidence type="ECO:0000256" key="3">
    <source>
        <dbReference type="PROSITE-ProRule" id="PRU00168"/>
    </source>
</evidence>
<feature type="compositionally biased region" description="Polar residues" evidence="4">
    <location>
        <begin position="845"/>
        <end position="857"/>
    </location>
</feature>
<dbReference type="GO" id="GO:0043025">
    <property type="term" value="C:neuronal cell body"/>
    <property type="evidence" value="ECO:0007669"/>
    <property type="project" value="TreeGrafter"/>
</dbReference>
<dbReference type="GO" id="GO:0030425">
    <property type="term" value="C:dendrite"/>
    <property type="evidence" value="ECO:0007669"/>
    <property type="project" value="TreeGrafter"/>
</dbReference>
<feature type="compositionally biased region" description="Acidic residues" evidence="4">
    <location>
        <begin position="677"/>
        <end position="691"/>
    </location>
</feature>
<feature type="region of interest" description="Disordered" evidence="4">
    <location>
        <begin position="351"/>
        <end position="406"/>
    </location>
</feature>
<evidence type="ECO:0000259" key="7">
    <source>
        <dbReference type="PROSITE" id="PS51377"/>
    </source>
</evidence>
<evidence type="ECO:0000256" key="4">
    <source>
        <dbReference type="SAM" id="MobiDB-lite"/>
    </source>
</evidence>
<name>A0A9Q1HNK2_CONCO</name>
<keyword evidence="9" id="KW-1185">Reference proteome</keyword>
<dbReference type="SUPFAM" id="SSF48366">
    <property type="entry name" value="Ras GEF"/>
    <property type="match status" value="1"/>
</dbReference>
<organism evidence="8 9">
    <name type="scientific">Conger conger</name>
    <name type="common">Conger eel</name>
    <name type="synonym">Muraena conger</name>
    <dbReference type="NCBI Taxonomy" id="82655"/>
    <lineage>
        <taxon>Eukaryota</taxon>
        <taxon>Metazoa</taxon>
        <taxon>Chordata</taxon>
        <taxon>Craniata</taxon>
        <taxon>Vertebrata</taxon>
        <taxon>Euteleostomi</taxon>
        <taxon>Actinopterygii</taxon>
        <taxon>Neopterygii</taxon>
        <taxon>Teleostei</taxon>
        <taxon>Anguilliformes</taxon>
        <taxon>Congridae</taxon>
        <taxon>Conger</taxon>
    </lineage>
</organism>
<dbReference type="InterPro" id="IPR011019">
    <property type="entry name" value="KIND_dom"/>
</dbReference>
<feature type="compositionally biased region" description="Basic and acidic residues" evidence="4">
    <location>
        <begin position="697"/>
        <end position="715"/>
    </location>
</feature>
<evidence type="ECO:0008006" key="10">
    <source>
        <dbReference type="Google" id="ProtNLM"/>
    </source>
</evidence>
<feature type="region of interest" description="Disordered" evidence="4">
    <location>
        <begin position="827"/>
        <end position="883"/>
    </location>
</feature>
<feature type="compositionally biased region" description="Basic and acidic residues" evidence="4">
    <location>
        <begin position="1001"/>
        <end position="1019"/>
    </location>
</feature>
<feature type="domain" description="KIND" evidence="7">
    <location>
        <begin position="428"/>
        <end position="592"/>
    </location>
</feature>
<dbReference type="Gene3D" id="1.20.870.10">
    <property type="entry name" value="Son of sevenless (SoS) protein Chain: S domain 1"/>
    <property type="match status" value="1"/>
</dbReference>